<feature type="region of interest" description="Disordered" evidence="1">
    <location>
        <begin position="1"/>
        <end position="102"/>
    </location>
</feature>
<evidence type="ECO:0000313" key="3">
    <source>
        <dbReference type="Proteomes" id="UP000032180"/>
    </source>
</evidence>
<sequence>MLDEGLRPKSPGCVRPGQAATHVTTSFRSLPPTASAQMSEGRRGRPVARAADGGGELRPVGKGAANGGRRREPQAAGGGSRGRQGGVADGRGEVQAGERPRSSGEIQADFFLFFLFF</sequence>
<proteinExistence type="predicted"/>
<reference evidence="3" key="2">
    <citation type="submission" date="2013-12" db="EMBL/GenBank/DDBJ databases">
        <authorList>
            <person name="Yu Y."/>
            <person name="Lee S."/>
            <person name="de Baynast K."/>
            <person name="Wissotski M."/>
            <person name="Liu L."/>
            <person name="Talag J."/>
            <person name="Goicoechea J."/>
            <person name="Angelova A."/>
            <person name="Jetty R."/>
            <person name="Kudrna D."/>
            <person name="Golser W."/>
            <person name="Rivera L."/>
            <person name="Zhang J."/>
            <person name="Wing R."/>
        </authorList>
    </citation>
    <scope>NUCLEOTIDE SEQUENCE</scope>
</reference>
<keyword evidence="3" id="KW-1185">Reference proteome</keyword>
<feature type="compositionally biased region" description="Gly residues" evidence="1">
    <location>
        <begin position="76"/>
        <end position="89"/>
    </location>
</feature>
<dbReference type="AlphaFoldDB" id="A0A0D9XN66"/>
<dbReference type="HOGENOM" id="CLU_2088303_0_0_1"/>
<name>A0A0D9XN66_9ORYZ</name>
<protein>
    <submittedName>
        <fullName evidence="2">Uncharacterized protein</fullName>
    </submittedName>
</protein>
<feature type="compositionally biased region" description="Polar residues" evidence="1">
    <location>
        <begin position="21"/>
        <end position="38"/>
    </location>
</feature>
<dbReference type="Proteomes" id="UP000032180">
    <property type="component" value="Chromosome 11"/>
</dbReference>
<evidence type="ECO:0000313" key="2">
    <source>
        <dbReference type="EnsemblPlants" id="LPERR11G00340.1"/>
    </source>
</evidence>
<reference evidence="2" key="3">
    <citation type="submission" date="2015-04" db="UniProtKB">
        <authorList>
            <consortium name="EnsemblPlants"/>
        </authorList>
    </citation>
    <scope>IDENTIFICATION</scope>
</reference>
<dbReference type="EnsemblPlants" id="LPERR11G00340.1">
    <property type="protein sequence ID" value="LPERR11G00340.1"/>
    <property type="gene ID" value="LPERR11G00340"/>
</dbReference>
<evidence type="ECO:0000256" key="1">
    <source>
        <dbReference type="SAM" id="MobiDB-lite"/>
    </source>
</evidence>
<reference evidence="2 3" key="1">
    <citation type="submission" date="2012-08" db="EMBL/GenBank/DDBJ databases">
        <title>Oryza genome evolution.</title>
        <authorList>
            <person name="Wing R.A."/>
        </authorList>
    </citation>
    <scope>NUCLEOTIDE SEQUENCE</scope>
</reference>
<organism evidence="2 3">
    <name type="scientific">Leersia perrieri</name>
    <dbReference type="NCBI Taxonomy" id="77586"/>
    <lineage>
        <taxon>Eukaryota</taxon>
        <taxon>Viridiplantae</taxon>
        <taxon>Streptophyta</taxon>
        <taxon>Embryophyta</taxon>
        <taxon>Tracheophyta</taxon>
        <taxon>Spermatophyta</taxon>
        <taxon>Magnoliopsida</taxon>
        <taxon>Liliopsida</taxon>
        <taxon>Poales</taxon>
        <taxon>Poaceae</taxon>
        <taxon>BOP clade</taxon>
        <taxon>Oryzoideae</taxon>
        <taxon>Oryzeae</taxon>
        <taxon>Oryzinae</taxon>
        <taxon>Leersia</taxon>
    </lineage>
</organism>
<dbReference type="Gramene" id="LPERR11G00340.1">
    <property type="protein sequence ID" value="LPERR11G00340.1"/>
    <property type="gene ID" value="LPERR11G00340"/>
</dbReference>
<feature type="compositionally biased region" description="Basic and acidic residues" evidence="1">
    <location>
        <begin position="90"/>
        <end position="102"/>
    </location>
</feature>
<accession>A0A0D9XN66</accession>